<reference evidence="2 3" key="1">
    <citation type="journal article" date="2018" name="Front. Plant Sci.">
        <title>Red Clover (Trifolium pratense) and Zigzag Clover (T. medium) - A Picture of Genomic Similarities and Differences.</title>
        <authorList>
            <person name="Dluhosova J."/>
            <person name="Istvanek J."/>
            <person name="Nedelnik J."/>
            <person name="Repkova J."/>
        </authorList>
    </citation>
    <scope>NUCLEOTIDE SEQUENCE [LARGE SCALE GENOMIC DNA]</scope>
    <source>
        <strain evidence="3">cv. 10/8</strain>
        <tissue evidence="2">Leaf</tissue>
    </source>
</reference>
<evidence type="ECO:0000313" key="2">
    <source>
        <dbReference type="EMBL" id="MCI52100.1"/>
    </source>
</evidence>
<evidence type="ECO:0000313" key="3">
    <source>
        <dbReference type="Proteomes" id="UP000265520"/>
    </source>
</evidence>
<feature type="non-terminal residue" evidence="2">
    <location>
        <position position="1"/>
    </location>
</feature>
<keyword evidence="3" id="KW-1185">Reference proteome</keyword>
<accession>A0A392SW09</accession>
<dbReference type="AlphaFoldDB" id="A0A392SW09"/>
<sequence>SQLIVDDPTSKGSKRKTPEETARISILIPKKGVTPPPKVIRQLLPQTLLGKRGRRRQYWACSPPRWECSKSHSWE</sequence>
<comment type="caution">
    <text evidence="2">The sequence shown here is derived from an EMBL/GenBank/DDBJ whole genome shotgun (WGS) entry which is preliminary data.</text>
</comment>
<proteinExistence type="predicted"/>
<name>A0A392SW09_9FABA</name>
<organism evidence="2 3">
    <name type="scientific">Trifolium medium</name>
    <dbReference type="NCBI Taxonomy" id="97028"/>
    <lineage>
        <taxon>Eukaryota</taxon>
        <taxon>Viridiplantae</taxon>
        <taxon>Streptophyta</taxon>
        <taxon>Embryophyta</taxon>
        <taxon>Tracheophyta</taxon>
        <taxon>Spermatophyta</taxon>
        <taxon>Magnoliopsida</taxon>
        <taxon>eudicotyledons</taxon>
        <taxon>Gunneridae</taxon>
        <taxon>Pentapetalae</taxon>
        <taxon>rosids</taxon>
        <taxon>fabids</taxon>
        <taxon>Fabales</taxon>
        <taxon>Fabaceae</taxon>
        <taxon>Papilionoideae</taxon>
        <taxon>50 kb inversion clade</taxon>
        <taxon>NPAAA clade</taxon>
        <taxon>Hologalegina</taxon>
        <taxon>IRL clade</taxon>
        <taxon>Trifolieae</taxon>
        <taxon>Trifolium</taxon>
    </lineage>
</organism>
<protein>
    <submittedName>
        <fullName evidence="2">Uncharacterized protein</fullName>
    </submittedName>
</protein>
<dbReference type="EMBL" id="LXQA010442213">
    <property type="protein sequence ID" value="MCI52100.1"/>
    <property type="molecule type" value="Genomic_DNA"/>
</dbReference>
<feature type="region of interest" description="Disordered" evidence="1">
    <location>
        <begin position="1"/>
        <end position="21"/>
    </location>
</feature>
<evidence type="ECO:0000256" key="1">
    <source>
        <dbReference type="SAM" id="MobiDB-lite"/>
    </source>
</evidence>
<dbReference type="Proteomes" id="UP000265520">
    <property type="component" value="Unassembled WGS sequence"/>
</dbReference>